<comment type="caution">
    <text evidence="1">The sequence shown here is derived from an EMBL/GenBank/DDBJ whole genome shotgun (WGS) entry which is preliminary data.</text>
</comment>
<keyword evidence="2" id="KW-1185">Reference proteome</keyword>
<dbReference type="EMBL" id="JACYFG010000038">
    <property type="protein sequence ID" value="MBD5781055.1"/>
    <property type="molecule type" value="Genomic_DNA"/>
</dbReference>
<gene>
    <name evidence="1" type="ORF">IEN85_16265</name>
</gene>
<dbReference type="Proteomes" id="UP000622317">
    <property type="component" value="Unassembled WGS sequence"/>
</dbReference>
<dbReference type="Pfam" id="PF12686">
    <property type="entry name" value="DUF3800"/>
    <property type="match status" value="1"/>
</dbReference>
<proteinExistence type="predicted"/>
<accession>A0A927FC87</accession>
<evidence type="ECO:0000313" key="2">
    <source>
        <dbReference type="Proteomes" id="UP000622317"/>
    </source>
</evidence>
<organism evidence="1 2">
    <name type="scientific">Pelagicoccus enzymogenes</name>
    <dbReference type="NCBI Taxonomy" id="2773457"/>
    <lineage>
        <taxon>Bacteria</taxon>
        <taxon>Pseudomonadati</taxon>
        <taxon>Verrucomicrobiota</taxon>
        <taxon>Opitutia</taxon>
        <taxon>Puniceicoccales</taxon>
        <taxon>Pelagicoccaceae</taxon>
        <taxon>Pelagicoccus</taxon>
    </lineage>
</organism>
<protein>
    <submittedName>
        <fullName evidence="1">DUF3800 domain-containing protein</fullName>
    </submittedName>
</protein>
<dbReference type="RefSeq" id="WP_191618158.1">
    <property type="nucleotide sequence ID" value="NZ_JACYFG010000038.1"/>
</dbReference>
<reference evidence="1" key="1">
    <citation type="submission" date="2020-09" db="EMBL/GenBank/DDBJ databases">
        <title>Pelagicoccus enzymogenes sp. nov. with an EPS production, isolated from marine sediment.</title>
        <authorList>
            <person name="Feng X."/>
        </authorList>
    </citation>
    <scope>NUCLEOTIDE SEQUENCE</scope>
    <source>
        <strain evidence="1">NFK12</strain>
    </source>
</reference>
<dbReference type="InterPro" id="IPR024524">
    <property type="entry name" value="DUF3800"/>
</dbReference>
<name>A0A927FC87_9BACT</name>
<evidence type="ECO:0000313" key="1">
    <source>
        <dbReference type="EMBL" id="MBD5781055.1"/>
    </source>
</evidence>
<dbReference type="AlphaFoldDB" id="A0A927FC87"/>
<sequence>MSETGIDSTKETSYFVDEAGDGVLFGPKGRNRLNDEAASKFFMLGMIECLDESATTRKLEQLRHSLLSNPLYSTIPSVQPEAKKTARAFHAKDDHPEIRAKVFELLVELDFKFFAVIKDMRKVLEYVESRNRMDSDYRYHPNELYDFTVRMLFKQRLHKLDRYRICFARRGKSDRTKALKVELLKTKQRFLSEREINHEGELEICPSYPWLSPCLQVADYCLWALQRCYERGESRFLRAIWHKVSLIIDADDPDGKAYGTYLTRKAAPPDPQKIKNRWV</sequence>